<feature type="transmembrane region" description="Helical" evidence="1">
    <location>
        <begin position="106"/>
        <end position="124"/>
    </location>
</feature>
<evidence type="ECO:0000313" key="4">
    <source>
        <dbReference type="Proteomes" id="UP000002484"/>
    </source>
</evidence>
<feature type="transmembrane region" description="Helical" evidence="1">
    <location>
        <begin position="241"/>
        <end position="262"/>
    </location>
</feature>
<dbReference type="eggNOG" id="ENOG502Z854">
    <property type="taxonomic scope" value="Bacteria"/>
</dbReference>
<reference evidence="3 4" key="1">
    <citation type="submission" date="2010-10" db="EMBL/GenBank/DDBJ databases">
        <title>Complete sequence of Frankia sp. EuI1c.</title>
        <authorList>
            <consortium name="US DOE Joint Genome Institute"/>
            <person name="Lucas S."/>
            <person name="Copeland A."/>
            <person name="Lapidus A."/>
            <person name="Cheng J.-F."/>
            <person name="Bruce D."/>
            <person name="Goodwin L."/>
            <person name="Pitluck S."/>
            <person name="Chertkov O."/>
            <person name="Detter J.C."/>
            <person name="Han C."/>
            <person name="Tapia R."/>
            <person name="Land M."/>
            <person name="Hauser L."/>
            <person name="Jeffries C."/>
            <person name="Kyrpides N."/>
            <person name="Ivanova N."/>
            <person name="Mikhailova N."/>
            <person name="Beauchemin N."/>
            <person name="Sen A."/>
            <person name="Sur S.A."/>
            <person name="Gtari M."/>
            <person name="Wall L."/>
            <person name="Tisa L."/>
            <person name="Woyke T."/>
        </authorList>
    </citation>
    <scope>NUCLEOTIDE SEQUENCE [LARGE SCALE GENOMIC DNA]</scope>
    <source>
        <strain evidence="4">DSM 45817 / CECT 9037 / EuI1c</strain>
    </source>
</reference>
<feature type="domain" description="DUF1206" evidence="2">
    <location>
        <begin position="23"/>
        <end position="90"/>
    </location>
</feature>
<feature type="transmembrane region" description="Helical" evidence="1">
    <location>
        <begin position="150"/>
        <end position="171"/>
    </location>
</feature>
<keyword evidence="1" id="KW-0472">Membrane</keyword>
<dbReference type="InParanoid" id="E3IVI6"/>
<dbReference type="RefSeq" id="WP_013425610.1">
    <property type="nucleotide sequence ID" value="NC_014666.1"/>
</dbReference>
<dbReference type="InterPro" id="IPR009597">
    <property type="entry name" value="DUF1206"/>
</dbReference>
<feature type="transmembrane region" description="Helical" evidence="1">
    <location>
        <begin position="20"/>
        <end position="40"/>
    </location>
</feature>
<dbReference type="OrthoDB" id="4552598at2"/>
<dbReference type="STRING" id="298654.FraEuI1c_4499"/>
<sequence>MTQVAAPARRAANSNVMAGFARFGLAARGFSYLVIGWLAVEIARGHGHEQANQKGALADLARHSYGLTLLWLLGLGFAAYSIWRLSEAAFGVTGEGRKAGPRIQSLFRGIAYAVLCVTTFSFIAGRPGQDQSQQQATFTARLLRHTGGQWLVAIVGLAVVAVGIALIVEGVTRTFTKHLRMRELRGATRTAVVRLGMVGTIARGAVFALAGGLVVDAAITVNPQRSTGLDGALRTLADRAYGPWILGAFAAGLIAFGLYGFACARWART</sequence>
<evidence type="ECO:0000256" key="1">
    <source>
        <dbReference type="SAM" id="Phobius"/>
    </source>
</evidence>
<evidence type="ECO:0000313" key="3">
    <source>
        <dbReference type="EMBL" id="ADP82492.1"/>
    </source>
</evidence>
<feature type="domain" description="DUF1206" evidence="2">
    <location>
        <begin position="106"/>
        <end position="173"/>
    </location>
</feature>
<dbReference type="Pfam" id="PF06724">
    <property type="entry name" value="DUF1206"/>
    <property type="match status" value="3"/>
</dbReference>
<keyword evidence="1" id="KW-1133">Transmembrane helix</keyword>
<proteinExistence type="predicted"/>
<dbReference type="KEGG" id="fri:FraEuI1c_4499"/>
<dbReference type="HOGENOM" id="CLU_073530_1_0_11"/>
<feature type="transmembrane region" description="Helical" evidence="1">
    <location>
        <begin position="192"/>
        <end position="221"/>
    </location>
</feature>
<keyword evidence="4" id="KW-1185">Reference proteome</keyword>
<dbReference type="EMBL" id="CP002299">
    <property type="protein sequence ID" value="ADP82492.1"/>
    <property type="molecule type" value="Genomic_DNA"/>
</dbReference>
<keyword evidence="1" id="KW-0812">Transmembrane</keyword>
<accession>E3IVI6</accession>
<dbReference type="Proteomes" id="UP000002484">
    <property type="component" value="Chromosome"/>
</dbReference>
<evidence type="ECO:0000259" key="2">
    <source>
        <dbReference type="Pfam" id="PF06724"/>
    </source>
</evidence>
<gene>
    <name evidence="3" type="ordered locus">FraEuI1c_4499</name>
</gene>
<name>E3IVI6_PSEI1</name>
<organism evidence="3 4">
    <name type="scientific">Pseudofrankia inefficax (strain DSM 45817 / CECT 9037 / DDB 130130 / EuI1c)</name>
    <name type="common">Frankia inefficax</name>
    <dbReference type="NCBI Taxonomy" id="298654"/>
    <lineage>
        <taxon>Bacteria</taxon>
        <taxon>Bacillati</taxon>
        <taxon>Actinomycetota</taxon>
        <taxon>Actinomycetes</taxon>
        <taxon>Frankiales</taxon>
        <taxon>Frankiaceae</taxon>
        <taxon>Pseudofrankia</taxon>
    </lineage>
</organism>
<feature type="domain" description="DUF1206" evidence="2">
    <location>
        <begin position="198"/>
        <end position="266"/>
    </location>
</feature>
<protein>
    <recommendedName>
        <fullName evidence="2">DUF1206 domain-containing protein</fullName>
    </recommendedName>
</protein>
<dbReference type="AlphaFoldDB" id="E3IVI6"/>
<feature type="transmembrane region" description="Helical" evidence="1">
    <location>
        <begin position="65"/>
        <end position="85"/>
    </location>
</feature>